<sequence>MFLTIIISLGCVTLAYVLVCRHYLPPENELIPTYPGRWPIIGHLYKLINTDTIFQSVISVGEYSLKTGDVTKFFMGPMPIYVVTDAEDVSTVLNKCLEKMFVYKFVEPMLGKTLIAAEVLTWKRNRRILDLCFKQNILDEYLELFNSQASRFVEGLAEDVGKGEVDLTEKITKSVLETSCQTTLGVRLDEKDLVNDNYIVEANKCLDILTTRVYKPWLMFDFIFNMSSYKNNLDKALETVISLSEQMVQLRKSEHLQRLKDKGDCNLKGRRIQSVIDVILENTMTETNSLFTDVELRNIADNLLLAAYDTTIYEMLFICICIGSYPDVQEKVYQEINQVLGKDGKLSRENLSQLVYLEAVIKESIRLYPIGPFLGRDATSDTKLRNVTIPSGSSIMVHVWSVKRTR</sequence>
<keyword evidence="16" id="KW-1185">Reference proteome</keyword>
<evidence type="ECO:0000256" key="7">
    <source>
        <dbReference type="ARBA" id="ARBA00022723"/>
    </source>
</evidence>
<evidence type="ECO:0000256" key="4">
    <source>
        <dbReference type="ARBA" id="ARBA00004406"/>
    </source>
</evidence>
<dbReference type="PANTHER" id="PTHR24291:SF189">
    <property type="entry name" value="CYTOCHROME P450 4C3-RELATED"/>
    <property type="match status" value="1"/>
</dbReference>
<keyword evidence="9" id="KW-0492">Microsome</keyword>
<evidence type="ECO:0000256" key="13">
    <source>
        <dbReference type="ARBA" id="ARBA00023136"/>
    </source>
</evidence>
<comment type="cofactor">
    <cofactor evidence="1">
        <name>heme</name>
        <dbReference type="ChEBI" id="CHEBI:30413"/>
    </cofactor>
</comment>
<proteinExistence type="inferred from homology"/>
<keyword evidence="6" id="KW-0349">Heme</keyword>
<dbReference type="InterPro" id="IPR050196">
    <property type="entry name" value="Cytochrome_P450_Monoox"/>
</dbReference>
<evidence type="ECO:0000256" key="9">
    <source>
        <dbReference type="ARBA" id="ARBA00022848"/>
    </source>
</evidence>
<gene>
    <name evidence="15" type="ORF">PYW07_009864</name>
</gene>
<evidence type="ECO:0000256" key="1">
    <source>
        <dbReference type="ARBA" id="ARBA00001971"/>
    </source>
</evidence>
<dbReference type="GO" id="GO:0005506">
    <property type="term" value="F:iron ion binding"/>
    <property type="evidence" value="ECO:0007669"/>
    <property type="project" value="InterPro"/>
</dbReference>
<keyword evidence="12" id="KW-0503">Monooxygenase</keyword>
<protein>
    <recommendedName>
        <fullName evidence="17">Cytochrome P450</fullName>
    </recommendedName>
</protein>
<dbReference type="AlphaFoldDB" id="A0AAD8DQ09"/>
<evidence type="ECO:0000256" key="3">
    <source>
        <dbReference type="ARBA" id="ARBA00004174"/>
    </source>
</evidence>
<dbReference type="SUPFAM" id="SSF48264">
    <property type="entry name" value="Cytochrome P450"/>
    <property type="match status" value="1"/>
</dbReference>
<reference evidence="15" key="1">
    <citation type="submission" date="2023-03" db="EMBL/GenBank/DDBJ databases">
        <title>Chromosome-level genomes of two armyworms, Mythimna separata and Mythimna loreyi, provide insights into the biosynthesis and reception of sex pheromones.</title>
        <authorList>
            <person name="Zhao H."/>
        </authorList>
    </citation>
    <scope>NUCLEOTIDE SEQUENCE</scope>
    <source>
        <strain evidence="15">BeijingLab</strain>
        <tissue evidence="15">Pupa</tissue>
    </source>
</reference>
<dbReference type="PANTHER" id="PTHR24291">
    <property type="entry name" value="CYTOCHROME P450 FAMILY 4"/>
    <property type="match status" value="1"/>
</dbReference>
<dbReference type="GO" id="GO:0004497">
    <property type="term" value="F:monooxygenase activity"/>
    <property type="evidence" value="ECO:0007669"/>
    <property type="project" value="UniProtKB-KW"/>
</dbReference>
<accession>A0AAD8DQ09</accession>
<feature type="coiled-coil region" evidence="14">
    <location>
        <begin position="226"/>
        <end position="253"/>
    </location>
</feature>
<evidence type="ECO:0000313" key="16">
    <source>
        <dbReference type="Proteomes" id="UP001231518"/>
    </source>
</evidence>
<evidence type="ECO:0000256" key="2">
    <source>
        <dbReference type="ARBA" id="ARBA00003690"/>
    </source>
</evidence>
<comment type="subcellular location">
    <subcellularLocation>
        <location evidence="4">Endoplasmic reticulum membrane</location>
        <topology evidence="4">Peripheral membrane protein</topology>
    </subcellularLocation>
    <subcellularLocation>
        <location evidence="3">Microsome membrane</location>
        <topology evidence="3">Peripheral membrane protein</topology>
    </subcellularLocation>
</comment>
<dbReference type="EMBL" id="JARGEI010000018">
    <property type="protein sequence ID" value="KAJ8715382.1"/>
    <property type="molecule type" value="Genomic_DNA"/>
</dbReference>
<dbReference type="InterPro" id="IPR002401">
    <property type="entry name" value="Cyt_P450_E_grp-I"/>
</dbReference>
<comment type="function">
    <text evidence="2">May be involved in the metabolism of insect hormones and in the breakdown of synthetic insecticides.</text>
</comment>
<evidence type="ECO:0000256" key="5">
    <source>
        <dbReference type="ARBA" id="ARBA00010617"/>
    </source>
</evidence>
<name>A0AAD8DQ09_MYTSE</name>
<dbReference type="GO" id="GO:0005789">
    <property type="term" value="C:endoplasmic reticulum membrane"/>
    <property type="evidence" value="ECO:0007669"/>
    <property type="project" value="UniProtKB-SubCell"/>
</dbReference>
<keyword evidence="13" id="KW-0472">Membrane</keyword>
<dbReference type="Gene3D" id="1.10.630.10">
    <property type="entry name" value="Cytochrome P450"/>
    <property type="match status" value="1"/>
</dbReference>
<dbReference type="PRINTS" id="PR00463">
    <property type="entry name" value="EP450I"/>
</dbReference>
<evidence type="ECO:0000256" key="6">
    <source>
        <dbReference type="ARBA" id="ARBA00022617"/>
    </source>
</evidence>
<evidence type="ECO:0000256" key="11">
    <source>
        <dbReference type="ARBA" id="ARBA00023004"/>
    </source>
</evidence>
<evidence type="ECO:0000256" key="14">
    <source>
        <dbReference type="SAM" id="Coils"/>
    </source>
</evidence>
<dbReference type="PRINTS" id="PR00385">
    <property type="entry name" value="P450"/>
</dbReference>
<dbReference type="GO" id="GO:0020037">
    <property type="term" value="F:heme binding"/>
    <property type="evidence" value="ECO:0007669"/>
    <property type="project" value="InterPro"/>
</dbReference>
<keyword evidence="7" id="KW-0479">Metal-binding</keyword>
<comment type="similarity">
    <text evidence="5">Belongs to the cytochrome P450 family.</text>
</comment>
<organism evidence="15 16">
    <name type="scientific">Mythimna separata</name>
    <name type="common">Oriental armyworm</name>
    <name type="synonym">Pseudaletia separata</name>
    <dbReference type="NCBI Taxonomy" id="271217"/>
    <lineage>
        <taxon>Eukaryota</taxon>
        <taxon>Metazoa</taxon>
        <taxon>Ecdysozoa</taxon>
        <taxon>Arthropoda</taxon>
        <taxon>Hexapoda</taxon>
        <taxon>Insecta</taxon>
        <taxon>Pterygota</taxon>
        <taxon>Neoptera</taxon>
        <taxon>Endopterygota</taxon>
        <taxon>Lepidoptera</taxon>
        <taxon>Glossata</taxon>
        <taxon>Ditrysia</taxon>
        <taxon>Noctuoidea</taxon>
        <taxon>Noctuidae</taxon>
        <taxon>Noctuinae</taxon>
        <taxon>Hadenini</taxon>
        <taxon>Mythimna</taxon>
    </lineage>
</organism>
<keyword evidence="11" id="KW-0408">Iron</keyword>
<keyword evidence="8" id="KW-0256">Endoplasmic reticulum</keyword>
<evidence type="ECO:0000256" key="12">
    <source>
        <dbReference type="ARBA" id="ARBA00023033"/>
    </source>
</evidence>
<dbReference type="Proteomes" id="UP001231518">
    <property type="component" value="Chromosome 24"/>
</dbReference>
<comment type="caution">
    <text evidence="15">The sequence shown here is derived from an EMBL/GenBank/DDBJ whole genome shotgun (WGS) entry which is preliminary data.</text>
</comment>
<evidence type="ECO:0000256" key="8">
    <source>
        <dbReference type="ARBA" id="ARBA00022824"/>
    </source>
</evidence>
<dbReference type="GO" id="GO:0016705">
    <property type="term" value="F:oxidoreductase activity, acting on paired donors, with incorporation or reduction of molecular oxygen"/>
    <property type="evidence" value="ECO:0007669"/>
    <property type="project" value="InterPro"/>
</dbReference>
<keyword evidence="14" id="KW-0175">Coiled coil</keyword>
<keyword evidence="10" id="KW-0560">Oxidoreductase</keyword>
<evidence type="ECO:0000256" key="10">
    <source>
        <dbReference type="ARBA" id="ARBA00023002"/>
    </source>
</evidence>
<dbReference type="InterPro" id="IPR036396">
    <property type="entry name" value="Cyt_P450_sf"/>
</dbReference>
<dbReference type="Pfam" id="PF00067">
    <property type="entry name" value="p450"/>
    <property type="match status" value="1"/>
</dbReference>
<evidence type="ECO:0000313" key="15">
    <source>
        <dbReference type="EMBL" id="KAJ8715382.1"/>
    </source>
</evidence>
<evidence type="ECO:0008006" key="17">
    <source>
        <dbReference type="Google" id="ProtNLM"/>
    </source>
</evidence>
<dbReference type="InterPro" id="IPR001128">
    <property type="entry name" value="Cyt_P450"/>
</dbReference>